<name>A0A3Q2YM72_HIPCM</name>
<feature type="zinc finger region" description="TRAF-type" evidence="4">
    <location>
        <begin position="100"/>
        <end position="144"/>
    </location>
</feature>
<keyword evidence="2 4" id="KW-0863">Zinc-finger</keyword>
<dbReference type="GeneTree" id="ENSGT00530000063647"/>
<accession>A0A3Q2YM72</accession>
<dbReference type="SUPFAM" id="SSF57850">
    <property type="entry name" value="RING/U-box"/>
    <property type="match status" value="1"/>
</dbReference>
<evidence type="ECO:0000259" key="7">
    <source>
        <dbReference type="PROSITE" id="PS50089"/>
    </source>
</evidence>
<dbReference type="CTD" id="337495"/>
<evidence type="ECO:0000259" key="8">
    <source>
        <dbReference type="PROSITE" id="PS50145"/>
    </source>
</evidence>
<dbReference type="InterPro" id="IPR013083">
    <property type="entry name" value="Znf_RING/FYVE/PHD"/>
</dbReference>
<dbReference type="Proteomes" id="UP000264820">
    <property type="component" value="Unplaced"/>
</dbReference>
<sequence length="344" mass="39395">MGYDRERFVGYVNEGLLCCVCRDVLRRPLQAPCEHAFCSACISSWLLHHHTCPEDRQPLDVGSLKPLYRYMRNDLNRLQIRCVNAGQGCETVCSLENLHTHEEECDFAFLSCSNSGCPAQVERRGLEAHLSECNFCSRECPNGCGHTLLSTEMSQHNCVAELRSEVEMLRVEMLCKVEEVRREMESRLDSQRRHMVQKESQLKNEVEEVKSQLSRVICDVRALLGAERLRRQELAEIELEKRELLELLRDLHPVRNQQSDDQLGRDHLKEDRQTFGWQATFQPLRHQRREDSLNLPSVSLHSSQALNGPGCPPSPQSGESARKSGTQSVTLDCIKKKSREVTVI</sequence>
<dbReference type="PANTHER" id="PTHR10131">
    <property type="entry name" value="TNF RECEPTOR ASSOCIATED FACTOR"/>
    <property type="match status" value="1"/>
</dbReference>
<dbReference type="PROSITE" id="PS50145">
    <property type="entry name" value="ZF_TRAF"/>
    <property type="match status" value="1"/>
</dbReference>
<evidence type="ECO:0000313" key="10">
    <source>
        <dbReference type="Proteomes" id="UP000264820"/>
    </source>
</evidence>
<keyword evidence="1 4" id="KW-0479">Metal-binding</keyword>
<feature type="compositionally biased region" description="Polar residues" evidence="6">
    <location>
        <begin position="316"/>
        <end position="328"/>
    </location>
</feature>
<dbReference type="KEGG" id="hcq:109529017"/>
<feature type="coiled-coil region" evidence="5">
    <location>
        <begin position="181"/>
        <end position="250"/>
    </location>
</feature>
<dbReference type="PANTHER" id="PTHR10131:SF94">
    <property type="entry name" value="TNF RECEPTOR-ASSOCIATED FACTOR 4"/>
    <property type="match status" value="1"/>
</dbReference>
<dbReference type="Pfam" id="PF13923">
    <property type="entry name" value="zf-C3HC4_2"/>
    <property type="match status" value="1"/>
</dbReference>
<dbReference type="OrthoDB" id="9049620at2759"/>
<dbReference type="Ensembl" id="ENSHCOT00000008715.1">
    <property type="protein sequence ID" value="ENSHCOP00000019461.1"/>
    <property type="gene ID" value="ENSHCOG00000004792.1"/>
</dbReference>
<dbReference type="OMA" id="HTEPTRH"/>
<dbReference type="Gene3D" id="3.30.40.10">
    <property type="entry name" value="Zinc/RING finger domain, C3HC4 (zinc finger)"/>
    <property type="match status" value="2"/>
</dbReference>
<evidence type="ECO:0000256" key="3">
    <source>
        <dbReference type="ARBA" id="ARBA00022833"/>
    </source>
</evidence>
<feature type="domain" description="RING-type" evidence="7">
    <location>
        <begin position="18"/>
        <end position="56"/>
    </location>
</feature>
<feature type="domain" description="TRAF-type" evidence="8">
    <location>
        <begin position="100"/>
        <end position="144"/>
    </location>
</feature>
<evidence type="ECO:0000256" key="1">
    <source>
        <dbReference type="ARBA" id="ARBA00022723"/>
    </source>
</evidence>
<dbReference type="PROSITE" id="PS50089">
    <property type="entry name" value="ZF_RING_2"/>
    <property type="match status" value="1"/>
</dbReference>
<dbReference type="GeneID" id="109529017"/>
<protein>
    <submittedName>
        <fullName evidence="9">Ring finger protein 41, like</fullName>
    </submittedName>
</protein>
<organism evidence="9 10">
    <name type="scientific">Hippocampus comes</name>
    <name type="common">Tiger tail seahorse</name>
    <dbReference type="NCBI Taxonomy" id="109280"/>
    <lineage>
        <taxon>Eukaryota</taxon>
        <taxon>Metazoa</taxon>
        <taxon>Chordata</taxon>
        <taxon>Craniata</taxon>
        <taxon>Vertebrata</taxon>
        <taxon>Euteleostomi</taxon>
        <taxon>Actinopterygii</taxon>
        <taxon>Neopterygii</taxon>
        <taxon>Teleostei</taxon>
        <taxon>Neoteleostei</taxon>
        <taxon>Acanthomorphata</taxon>
        <taxon>Syngnathiaria</taxon>
        <taxon>Syngnathiformes</taxon>
        <taxon>Syngnathoidei</taxon>
        <taxon>Syngnathidae</taxon>
        <taxon>Hippocampus</taxon>
    </lineage>
</organism>
<dbReference type="GO" id="GO:0008270">
    <property type="term" value="F:zinc ion binding"/>
    <property type="evidence" value="ECO:0007669"/>
    <property type="project" value="UniProtKB-KW"/>
</dbReference>
<feature type="region of interest" description="Disordered" evidence="6">
    <location>
        <begin position="300"/>
        <end position="328"/>
    </location>
</feature>
<evidence type="ECO:0000256" key="6">
    <source>
        <dbReference type="SAM" id="MobiDB-lite"/>
    </source>
</evidence>
<keyword evidence="10" id="KW-1185">Reference proteome</keyword>
<dbReference type="AlphaFoldDB" id="A0A3Q2YM72"/>
<dbReference type="Pfam" id="PF02176">
    <property type="entry name" value="zf-TRAF"/>
    <property type="match status" value="1"/>
</dbReference>
<dbReference type="RefSeq" id="XP_019747713.1">
    <property type="nucleotide sequence ID" value="XM_019892154.1"/>
</dbReference>
<evidence type="ECO:0000256" key="4">
    <source>
        <dbReference type="PROSITE-ProRule" id="PRU00207"/>
    </source>
</evidence>
<evidence type="ECO:0000256" key="2">
    <source>
        <dbReference type="ARBA" id="ARBA00022771"/>
    </source>
</evidence>
<reference evidence="9" key="1">
    <citation type="submission" date="2025-08" db="UniProtKB">
        <authorList>
            <consortium name="Ensembl"/>
        </authorList>
    </citation>
    <scope>IDENTIFICATION</scope>
</reference>
<keyword evidence="3 4" id="KW-0862">Zinc</keyword>
<dbReference type="InterPro" id="IPR001293">
    <property type="entry name" value="Znf_TRAF"/>
</dbReference>
<reference evidence="9" key="2">
    <citation type="submission" date="2025-09" db="UniProtKB">
        <authorList>
            <consortium name="Ensembl"/>
        </authorList>
    </citation>
    <scope>IDENTIFICATION</scope>
</reference>
<dbReference type="SMART" id="SM00184">
    <property type="entry name" value="RING"/>
    <property type="match status" value="1"/>
</dbReference>
<dbReference type="SUPFAM" id="SSF49599">
    <property type="entry name" value="TRAF domain-like"/>
    <property type="match status" value="1"/>
</dbReference>
<dbReference type="PROSITE" id="PS00518">
    <property type="entry name" value="ZF_RING_1"/>
    <property type="match status" value="1"/>
</dbReference>
<keyword evidence="5" id="KW-0175">Coiled coil</keyword>
<dbReference type="STRING" id="109280.ENSHCOP00000019461"/>
<proteinExistence type="predicted"/>
<dbReference type="InterPro" id="IPR017907">
    <property type="entry name" value="Znf_RING_CS"/>
</dbReference>
<dbReference type="InterPro" id="IPR001841">
    <property type="entry name" value="Znf_RING"/>
</dbReference>
<evidence type="ECO:0000313" key="9">
    <source>
        <dbReference type="Ensembl" id="ENSHCOP00000019461.1"/>
    </source>
</evidence>
<evidence type="ECO:0000256" key="5">
    <source>
        <dbReference type="SAM" id="Coils"/>
    </source>
</evidence>